<feature type="transmembrane region" description="Helical" evidence="7">
    <location>
        <begin position="276"/>
        <end position="292"/>
    </location>
</feature>
<evidence type="ECO:0000313" key="10">
    <source>
        <dbReference type="Proteomes" id="UP001597541"/>
    </source>
</evidence>
<feature type="transmembrane region" description="Helical" evidence="7">
    <location>
        <begin position="81"/>
        <end position="99"/>
    </location>
</feature>
<dbReference type="InterPro" id="IPR050171">
    <property type="entry name" value="MFS_Transporters"/>
</dbReference>
<dbReference type="InterPro" id="IPR001958">
    <property type="entry name" value="Tet-R_TetA/multi-R_MdtG-like"/>
</dbReference>
<keyword evidence="5 7" id="KW-1133">Transmembrane helix</keyword>
<feature type="transmembrane region" description="Helical" evidence="7">
    <location>
        <begin position="304"/>
        <end position="328"/>
    </location>
</feature>
<dbReference type="CDD" id="cd17325">
    <property type="entry name" value="MFS_MdtG_SLC18_like"/>
    <property type="match status" value="1"/>
</dbReference>
<keyword evidence="3" id="KW-1003">Cell membrane</keyword>
<sequence length="397" mass="43244">MSAKNISRFHLSRQIALFSIILFLVEFVRGAALISFIPIYGEKGLLLPLGIIGVAITAHYITDTALKMFIGYLLDRFSIKFVVHTGLLISFAGLFLIHYASYPWIFVAAAALYGVGISPIWIVCLTQVSEKNRATQMGLLYTIWLVGLGAGPVVSNFIMDISYNLTFWILVGLSFLSWILALLITNEKTSSIRKISMRRQFQILGGRLRQMKLLLPGMVLQTLGASMLVPILPGFAESELGMSNTQYSYLLLAGGGCTVLGLIPLGKLSDKLGKKWFLVIGFLIFGFGLYSISTGKPGIAEAILWAVVLGISYAAVLPAWNALLAAYVPPSQKGLGWGIFSTVEGVGVMIGPALGGLLAQWYGTSTTVVLSAILFAVIALFYMFFPFRVFRGELRKG</sequence>
<keyword evidence="4 7" id="KW-0812">Transmembrane</keyword>
<dbReference type="Gene3D" id="1.20.1250.20">
    <property type="entry name" value="MFS general substrate transporter like domains"/>
    <property type="match status" value="2"/>
</dbReference>
<protein>
    <submittedName>
        <fullName evidence="9">MFS transporter</fullName>
    </submittedName>
</protein>
<evidence type="ECO:0000259" key="8">
    <source>
        <dbReference type="PROSITE" id="PS50850"/>
    </source>
</evidence>
<dbReference type="EMBL" id="JBHUME010000009">
    <property type="protein sequence ID" value="MFD2613837.1"/>
    <property type="molecule type" value="Genomic_DNA"/>
</dbReference>
<dbReference type="PROSITE" id="PS50850">
    <property type="entry name" value="MFS"/>
    <property type="match status" value="1"/>
</dbReference>
<name>A0ABW5PHK6_9BACL</name>
<feature type="transmembrane region" description="Helical" evidence="7">
    <location>
        <begin position="247"/>
        <end position="264"/>
    </location>
</feature>
<evidence type="ECO:0000256" key="2">
    <source>
        <dbReference type="ARBA" id="ARBA00022448"/>
    </source>
</evidence>
<feature type="transmembrane region" description="Helical" evidence="7">
    <location>
        <begin position="165"/>
        <end position="184"/>
    </location>
</feature>
<dbReference type="Pfam" id="PF07690">
    <property type="entry name" value="MFS_1"/>
    <property type="match status" value="2"/>
</dbReference>
<evidence type="ECO:0000256" key="3">
    <source>
        <dbReference type="ARBA" id="ARBA00022475"/>
    </source>
</evidence>
<feature type="transmembrane region" description="Helical" evidence="7">
    <location>
        <begin position="138"/>
        <end position="159"/>
    </location>
</feature>
<reference evidence="10" key="1">
    <citation type="journal article" date="2019" name="Int. J. Syst. Evol. Microbiol.">
        <title>The Global Catalogue of Microorganisms (GCM) 10K type strain sequencing project: providing services to taxonomists for standard genome sequencing and annotation.</title>
        <authorList>
            <consortium name="The Broad Institute Genomics Platform"/>
            <consortium name="The Broad Institute Genome Sequencing Center for Infectious Disease"/>
            <person name="Wu L."/>
            <person name="Ma J."/>
        </authorList>
    </citation>
    <scope>NUCLEOTIDE SEQUENCE [LARGE SCALE GENOMIC DNA]</scope>
    <source>
        <strain evidence="10">KCTC 3950</strain>
    </source>
</reference>
<dbReference type="InterPro" id="IPR020846">
    <property type="entry name" value="MFS_dom"/>
</dbReference>
<proteinExistence type="predicted"/>
<feature type="transmembrane region" description="Helical" evidence="7">
    <location>
        <begin position="335"/>
        <end position="362"/>
    </location>
</feature>
<dbReference type="PANTHER" id="PTHR23517">
    <property type="entry name" value="RESISTANCE PROTEIN MDTM, PUTATIVE-RELATED-RELATED"/>
    <property type="match status" value="1"/>
</dbReference>
<evidence type="ECO:0000256" key="4">
    <source>
        <dbReference type="ARBA" id="ARBA00022692"/>
    </source>
</evidence>
<evidence type="ECO:0000256" key="7">
    <source>
        <dbReference type="SAM" id="Phobius"/>
    </source>
</evidence>
<comment type="subcellular location">
    <subcellularLocation>
        <location evidence="1">Cell membrane</location>
        <topology evidence="1">Multi-pass membrane protein</topology>
    </subcellularLocation>
</comment>
<organism evidence="9 10">
    <name type="scientific">Paenibacillus gansuensis</name>
    <dbReference type="NCBI Taxonomy" id="306542"/>
    <lineage>
        <taxon>Bacteria</taxon>
        <taxon>Bacillati</taxon>
        <taxon>Bacillota</taxon>
        <taxon>Bacilli</taxon>
        <taxon>Bacillales</taxon>
        <taxon>Paenibacillaceae</taxon>
        <taxon>Paenibacillus</taxon>
    </lineage>
</organism>
<keyword evidence="2" id="KW-0813">Transport</keyword>
<dbReference type="RefSeq" id="WP_377604048.1">
    <property type="nucleotide sequence ID" value="NZ_JBHUME010000009.1"/>
</dbReference>
<evidence type="ECO:0000313" key="9">
    <source>
        <dbReference type="EMBL" id="MFD2613837.1"/>
    </source>
</evidence>
<feature type="transmembrane region" description="Helical" evidence="7">
    <location>
        <begin position="213"/>
        <end position="235"/>
    </location>
</feature>
<gene>
    <name evidence="9" type="ORF">ACFSUF_15580</name>
</gene>
<feature type="transmembrane region" description="Helical" evidence="7">
    <location>
        <begin position="45"/>
        <end position="61"/>
    </location>
</feature>
<accession>A0ABW5PHK6</accession>
<evidence type="ECO:0000256" key="5">
    <source>
        <dbReference type="ARBA" id="ARBA00022989"/>
    </source>
</evidence>
<feature type="transmembrane region" description="Helical" evidence="7">
    <location>
        <begin position="105"/>
        <end position="126"/>
    </location>
</feature>
<feature type="domain" description="Major facilitator superfamily (MFS) profile" evidence="8">
    <location>
        <begin position="14"/>
        <end position="390"/>
    </location>
</feature>
<keyword evidence="10" id="KW-1185">Reference proteome</keyword>
<evidence type="ECO:0000256" key="1">
    <source>
        <dbReference type="ARBA" id="ARBA00004651"/>
    </source>
</evidence>
<evidence type="ECO:0000256" key="6">
    <source>
        <dbReference type="ARBA" id="ARBA00023136"/>
    </source>
</evidence>
<dbReference type="InterPro" id="IPR011701">
    <property type="entry name" value="MFS"/>
</dbReference>
<keyword evidence="6 7" id="KW-0472">Membrane</keyword>
<comment type="caution">
    <text evidence="9">The sequence shown here is derived from an EMBL/GenBank/DDBJ whole genome shotgun (WGS) entry which is preliminary data.</text>
</comment>
<feature type="transmembrane region" description="Helical" evidence="7">
    <location>
        <begin position="15"/>
        <end position="39"/>
    </location>
</feature>
<dbReference type="Proteomes" id="UP001597541">
    <property type="component" value="Unassembled WGS sequence"/>
</dbReference>
<feature type="transmembrane region" description="Helical" evidence="7">
    <location>
        <begin position="368"/>
        <end position="387"/>
    </location>
</feature>
<dbReference type="PRINTS" id="PR01035">
    <property type="entry name" value="TCRTETA"/>
</dbReference>
<dbReference type="SUPFAM" id="SSF103473">
    <property type="entry name" value="MFS general substrate transporter"/>
    <property type="match status" value="1"/>
</dbReference>
<dbReference type="InterPro" id="IPR036259">
    <property type="entry name" value="MFS_trans_sf"/>
</dbReference>